<dbReference type="GO" id="GO:0006086">
    <property type="term" value="P:pyruvate decarboxylation to acetyl-CoA"/>
    <property type="evidence" value="ECO:0007669"/>
    <property type="project" value="InterPro"/>
</dbReference>
<dbReference type="Gene3D" id="4.10.320.10">
    <property type="entry name" value="E3-binding domain"/>
    <property type="match status" value="1"/>
</dbReference>
<proteinExistence type="inferred from homology"/>
<dbReference type="SUPFAM" id="SSF47005">
    <property type="entry name" value="Peripheral subunit-binding domain of 2-oxo acid dehydrogenase complex"/>
    <property type="match status" value="1"/>
</dbReference>
<feature type="domain" description="Peripheral subunit-binding (PSBD)" evidence="6">
    <location>
        <begin position="111"/>
        <end position="148"/>
    </location>
</feature>
<dbReference type="GeneID" id="23612038"/>
<dbReference type="GO" id="GO:0005739">
    <property type="term" value="C:mitochondrion"/>
    <property type="evidence" value="ECO:0007669"/>
    <property type="project" value="TreeGrafter"/>
</dbReference>
<evidence type="ECO:0000256" key="3">
    <source>
        <dbReference type="RuleBase" id="RU003423"/>
    </source>
</evidence>
<dbReference type="InterPro" id="IPR011053">
    <property type="entry name" value="Single_hybrid_motif"/>
</dbReference>
<feature type="domain" description="Lipoyl-binding" evidence="5">
    <location>
        <begin position="1"/>
        <end position="65"/>
    </location>
</feature>
<accession>A0A087SQF7</accession>
<keyword evidence="8" id="KW-1185">Reference proteome</keyword>
<dbReference type="InterPro" id="IPR000089">
    <property type="entry name" value="Biotin_lipoyl"/>
</dbReference>
<dbReference type="STRING" id="3075.A0A087SQF7"/>
<dbReference type="InterPro" id="IPR004167">
    <property type="entry name" value="PSBD"/>
</dbReference>
<dbReference type="InterPro" id="IPR023213">
    <property type="entry name" value="CAT-like_dom_sf"/>
</dbReference>
<dbReference type="Pfam" id="PF00198">
    <property type="entry name" value="2-oxoacid_dh"/>
    <property type="match status" value="2"/>
</dbReference>
<dbReference type="Pfam" id="PF00364">
    <property type="entry name" value="Biotin_lipoyl"/>
    <property type="match status" value="1"/>
</dbReference>
<keyword evidence="3" id="KW-0808">Transferase</keyword>
<evidence type="ECO:0000313" key="8">
    <source>
        <dbReference type="Proteomes" id="UP000028924"/>
    </source>
</evidence>
<dbReference type="EMBL" id="KL662160">
    <property type="protein sequence ID" value="KFM27961.1"/>
    <property type="molecule type" value="Genomic_DNA"/>
</dbReference>
<dbReference type="InterPro" id="IPR036625">
    <property type="entry name" value="E3-bd_dom_sf"/>
</dbReference>
<keyword evidence="3" id="KW-0012">Acyltransferase</keyword>
<dbReference type="InterPro" id="IPR045257">
    <property type="entry name" value="E2/Pdx1"/>
</dbReference>
<dbReference type="InterPro" id="IPR001078">
    <property type="entry name" value="2-oxoacid_DH_actylTfrase"/>
</dbReference>
<dbReference type="AlphaFoldDB" id="A0A087SQF7"/>
<dbReference type="PROSITE" id="PS51826">
    <property type="entry name" value="PSBD"/>
    <property type="match status" value="1"/>
</dbReference>
<keyword evidence="7" id="KW-0670">Pyruvate</keyword>
<evidence type="ECO:0000256" key="2">
    <source>
        <dbReference type="ARBA" id="ARBA00022823"/>
    </source>
</evidence>
<dbReference type="CDD" id="cd06849">
    <property type="entry name" value="lipoyl_domain"/>
    <property type="match status" value="1"/>
</dbReference>
<dbReference type="eggNOG" id="KOG0557">
    <property type="taxonomic scope" value="Eukaryota"/>
</dbReference>
<feature type="region of interest" description="Disordered" evidence="4">
    <location>
        <begin position="79"/>
        <end position="131"/>
    </location>
</feature>
<protein>
    <recommendedName>
        <fullName evidence="3">Dihydrolipoamide acetyltransferase component of pyruvate dehydrogenase complex</fullName>
        <ecNumber evidence="3">2.3.1.-</ecNumber>
    </recommendedName>
</protein>
<dbReference type="Pfam" id="PF02817">
    <property type="entry name" value="E3_binding"/>
    <property type="match status" value="1"/>
</dbReference>
<reference evidence="7 8" key="1">
    <citation type="journal article" date="2014" name="BMC Genomics">
        <title>Oil accumulation mechanisms of the oleaginous microalga Chlorella protothecoides revealed through its genome, transcriptomes, and proteomes.</title>
        <authorList>
            <person name="Gao C."/>
            <person name="Wang Y."/>
            <person name="Shen Y."/>
            <person name="Yan D."/>
            <person name="He X."/>
            <person name="Dai J."/>
            <person name="Wu Q."/>
        </authorList>
    </citation>
    <scope>NUCLEOTIDE SEQUENCE [LARGE SCALE GENOMIC DNA]</scope>
    <source>
        <strain evidence="7 8">0710</strain>
    </source>
</reference>
<dbReference type="RefSeq" id="XP_011400968.1">
    <property type="nucleotide sequence ID" value="XM_011402666.1"/>
</dbReference>
<dbReference type="PANTHER" id="PTHR23151">
    <property type="entry name" value="DIHYDROLIPOAMIDE ACETYL/SUCCINYL-TRANSFERASE-RELATED"/>
    <property type="match status" value="1"/>
</dbReference>
<dbReference type="PROSITE" id="PS50968">
    <property type="entry name" value="BIOTINYL_LIPOYL"/>
    <property type="match status" value="1"/>
</dbReference>
<dbReference type="OrthoDB" id="537444at2759"/>
<dbReference type="SUPFAM" id="SSF51230">
    <property type="entry name" value="Single hybrid motif"/>
    <property type="match status" value="1"/>
</dbReference>
<gene>
    <name evidence="7" type="ORF">F751_0647</name>
</gene>
<organism evidence="7 8">
    <name type="scientific">Auxenochlorella protothecoides</name>
    <name type="common">Green microalga</name>
    <name type="synonym">Chlorella protothecoides</name>
    <dbReference type="NCBI Taxonomy" id="3075"/>
    <lineage>
        <taxon>Eukaryota</taxon>
        <taxon>Viridiplantae</taxon>
        <taxon>Chlorophyta</taxon>
        <taxon>core chlorophytes</taxon>
        <taxon>Trebouxiophyceae</taxon>
        <taxon>Chlorellales</taxon>
        <taxon>Chlorellaceae</taxon>
        <taxon>Auxenochlorella</taxon>
    </lineage>
</organism>
<feature type="compositionally biased region" description="Low complexity" evidence="4">
    <location>
        <begin position="178"/>
        <end position="206"/>
    </location>
</feature>
<dbReference type="Proteomes" id="UP000028924">
    <property type="component" value="Unassembled WGS sequence"/>
</dbReference>
<dbReference type="EC" id="2.3.1.-" evidence="3"/>
<dbReference type="Gene3D" id="2.40.50.100">
    <property type="match status" value="1"/>
</dbReference>
<dbReference type="KEGG" id="apro:F751_0647"/>
<dbReference type="GO" id="GO:0016746">
    <property type="term" value="F:acyltransferase activity"/>
    <property type="evidence" value="ECO:0007669"/>
    <property type="project" value="UniProtKB-KW"/>
</dbReference>
<evidence type="ECO:0000256" key="4">
    <source>
        <dbReference type="SAM" id="MobiDB-lite"/>
    </source>
</evidence>
<feature type="region of interest" description="Disordered" evidence="4">
    <location>
        <begin position="150"/>
        <end position="223"/>
    </location>
</feature>
<name>A0A087SQF7_AUXPR</name>
<dbReference type="FunFam" id="2.40.50.100:FF:000010">
    <property type="entry name" value="Acetyltransferase component of pyruvate dehydrogenase complex"/>
    <property type="match status" value="1"/>
</dbReference>
<evidence type="ECO:0000259" key="6">
    <source>
        <dbReference type="PROSITE" id="PS51826"/>
    </source>
</evidence>
<dbReference type="SUPFAM" id="SSF52777">
    <property type="entry name" value="CoA-dependent acyltransferases"/>
    <property type="match status" value="1"/>
</dbReference>
<dbReference type="Gene3D" id="3.30.559.10">
    <property type="entry name" value="Chloramphenicol acetyltransferase-like domain"/>
    <property type="match status" value="2"/>
</dbReference>
<feature type="compositionally biased region" description="Low complexity" evidence="4">
    <location>
        <begin position="94"/>
        <end position="106"/>
    </location>
</feature>
<evidence type="ECO:0000256" key="1">
    <source>
        <dbReference type="ARBA" id="ARBA00007317"/>
    </source>
</evidence>
<sequence length="401" mass="40749">MAQGNLVTWSIKEGQEVAPGDAIAEVETDKATMTWENQDDGFVAKLLVPEGAQGIEVGAPVAILVEEQGDIAAFKEYAGPSSSHAGGGGGAGQGEAAAGRAQAVSGPTSDRLGPAARMLLSGSGLGPGDVTPTGPHGIVTKGDVLAALASGQAPRAASTATEGTEPAAKPAGKEGTEAAAMAPAAKEAAKPASSAPAPAQDPAPASGRRRKTRGGHTDVPNSQIRRIIAARLSESKSTIPHLYLSADVDMDAVAALRAGLKTQGLKLSVNDFVAGLITPIVRGADAKSLPDVAEEVRELAARARRNRLKPEEFQGGSFSISNLGMYGIDSFSAIINPPQACIMAVGASRTVTVIGADGVLATKSVMRVTLSADHRVYDGEIASDLLAAFKANLEAPFKLLL</sequence>
<evidence type="ECO:0000259" key="5">
    <source>
        <dbReference type="PROSITE" id="PS50968"/>
    </source>
</evidence>
<keyword evidence="2 3" id="KW-0450">Lipoyl</keyword>
<comment type="similarity">
    <text evidence="1 3">Belongs to the 2-oxoacid dehydrogenase family.</text>
</comment>
<comment type="cofactor">
    <cofactor evidence="3">
        <name>(R)-lipoate</name>
        <dbReference type="ChEBI" id="CHEBI:83088"/>
    </cofactor>
</comment>
<evidence type="ECO:0000313" key="7">
    <source>
        <dbReference type="EMBL" id="KFM27961.1"/>
    </source>
</evidence>
<dbReference type="PANTHER" id="PTHR23151:SF90">
    <property type="entry name" value="DIHYDROLIPOYLLYSINE-RESIDUE ACETYLTRANSFERASE COMPONENT OF PYRUVATE DEHYDROGENASE COMPLEX, MITOCHONDRIAL-RELATED"/>
    <property type="match status" value="1"/>
</dbReference>
<dbReference type="GO" id="GO:0045254">
    <property type="term" value="C:pyruvate dehydrogenase complex"/>
    <property type="evidence" value="ECO:0007669"/>
    <property type="project" value="InterPro"/>
</dbReference>